<organism evidence="2 3">
    <name type="scientific">Panicum virgatum</name>
    <name type="common">Blackwell switchgrass</name>
    <dbReference type="NCBI Taxonomy" id="38727"/>
    <lineage>
        <taxon>Eukaryota</taxon>
        <taxon>Viridiplantae</taxon>
        <taxon>Streptophyta</taxon>
        <taxon>Embryophyta</taxon>
        <taxon>Tracheophyta</taxon>
        <taxon>Spermatophyta</taxon>
        <taxon>Magnoliopsida</taxon>
        <taxon>Liliopsida</taxon>
        <taxon>Poales</taxon>
        <taxon>Poaceae</taxon>
        <taxon>PACMAD clade</taxon>
        <taxon>Panicoideae</taxon>
        <taxon>Panicodae</taxon>
        <taxon>Paniceae</taxon>
        <taxon>Panicinae</taxon>
        <taxon>Panicum</taxon>
        <taxon>Panicum sect. Hiantes</taxon>
    </lineage>
</organism>
<evidence type="ECO:0000259" key="1">
    <source>
        <dbReference type="PROSITE" id="PS50181"/>
    </source>
</evidence>
<dbReference type="SUPFAM" id="SSF81383">
    <property type="entry name" value="F-box domain"/>
    <property type="match status" value="1"/>
</dbReference>
<evidence type="ECO:0000313" key="2">
    <source>
        <dbReference type="EMBL" id="KAG2543977.1"/>
    </source>
</evidence>
<dbReference type="CDD" id="cd22162">
    <property type="entry name" value="F-box_AtSKIP3-like"/>
    <property type="match status" value="1"/>
</dbReference>
<evidence type="ECO:0000313" key="3">
    <source>
        <dbReference type="Proteomes" id="UP000823388"/>
    </source>
</evidence>
<dbReference type="Pfam" id="PF00646">
    <property type="entry name" value="F-box"/>
    <property type="match status" value="1"/>
</dbReference>
<protein>
    <recommendedName>
        <fullName evidence="1">F-box domain-containing protein</fullName>
    </recommendedName>
</protein>
<reference evidence="2" key="1">
    <citation type="submission" date="2020-05" db="EMBL/GenBank/DDBJ databases">
        <title>WGS assembly of Panicum virgatum.</title>
        <authorList>
            <person name="Lovell J.T."/>
            <person name="Jenkins J."/>
            <person name="Shu S."/>
            <person name="Juenger T.E."/>
            <person name="Schmutz J."/>
        </authorList>
    </citation>
    <scope>NUCLEOTIDE SEQUENCE</scope>
    <source>
        <strain evidence="2">AP13</strain>
    </source>
</reference>
<keyword evidence="3" id="KW-1185">Reference proteome</keyword>
<dbReference type="PANTHER" id="PTHR31960">
    <property type="entry name" value="F-BOX PROTEIN PP2-A15"/>
    <property type="match status" value="1"/>
</dbReference>
<dbReference type="InterPro" id="IPR001810">
    <property type="entry name" value="F-box_dom"/>
</dbReference>
<dbReference type="PROSITE" id="PS50181">
    <property type="entry name" value="FBOX"/>
    <property type="match status" value="1"/>
</dbReference>
<dbReference type="PANTHER" id="PTHR31960:SF38">
    <property type="entry name" value="FAMILY PROTEIN, PUTATIVE, EXPRESSED-RELATED"/>
    <property type="match status" value="1"/>
</dbReference>
<proteinExistence type="predicted"/>
<sequence>MGAGASDLAGMEPGGKVARAGLGDLPELCAAEVLLYLDAPDICRLARLNRAFRGAAAADFVWDAKLPENYGHLLRFVDEAKEVGSRGSRSEMGKKDIFATLAKPVPFDGGKREFWLEKSKGGICMALSSKALVITGIGDRRYWVNMPTTESRFHSFAYLQQIWWFEVVGEVDFSFPAGTYSLYFRLHLGKSSTRFGRRVCCSEQIHGWDKKPVRFQLSTSDGQHAVSQCYLDEPGSWILYHVGDFVASSSEQPIKLKFSLAQIDCTHTKGGLCVDSVVIYPKGFEPERVIRAQK</sequence>
<dbReference type="OrthoDB" id="9970274at2759"/>
<dbReference type="EMBL" id="CM029054">
    <property type="protein sequence ID" value="KAG2543977.1"/>
    <property type="molecule type" value="Genomic_DNA"/>
</dbReference>
<accession>A0A8T0N460</accession>
<dbReference type="InterPro" id="IPR025886">
    <property type="entry name" value="PP2-like"/>
</dbReference>
<gene>
    <name evidence="2" type="ORF">PVAP13_9NG781000</name>
</gene>
<dbReference type="AlphaFoldDB" id="A0A8T0N460"/>
<dbReference type="Proteomes" id="UP000823388">
    <property type="component" value="Chromosome 9N"/>
</dbReference>
<feature type="domain" description="F-box" evidence="1">
    <location>
        <begin position="19"/>
        <end position="65"/>
    </location>
</feature>
<dbReference type="InterPro" id="IPR036047">
    <property type="entry name" value="F-box-like_dom_sf"/>
</dbReference>
<comment type="caution">
    <text evidence="2">The sequence shown here is derived from an EMBL/GenBank/DDBJ whole genome shotgun (WGS) entry which is preliminary data.</text>
</comment>
<dbReference type="Pfam" id="PF14299">
    <property type="entry name" value="PP2"/>
    <property type="match status" value="1"/>
</dbReference>
<name>A0A8T0N460_PANVG</name>